<keyword evidence="1" id="KW-0812">Transmembrane</keyword>
<dbReference type="AlphaFoldDB" id="A0A915CQB9"/>
<feature type="transmembrane region" description="Helical" evidence="1">
    <location>
        <begin position="617"/>
        <end position="637"/>
    </location>
</feature>
<feature type="transmembrane region" description="Helical" evidence="1">
    <location>
        <begin position="586"/>
        <end position="605"/>
    </location>
</feature>
<dbReference type="Gene3D" id="4.10.1240.10">
    <property type="entry name" value="GPCR, family 2, extracellular hormone receptor domain"/>
    <property type="match status" value="1"/>
</dbReference>
<dbReference type="SMART" id="SM00008">
    <property type="entry name" value="HormR"/>
    <property type="match status" value="1"/>
</dbReference>
<dbReference type="Proteomes" id="UP000887574">
    <property type="component" value="Unplaced"/>
</dbReference>
<proteinExistence type="predicted"/>
<feature type="transmembrane region" description="Helical" evidence="1">
    <location>
        <begin position="431"/>
        <end position="452"/>
    </location>
</feature>
<accession>A0A915CQB9</accession>
<evidence type="ECO:0000313" key="4">
    <source>
        <dbReference type="WBParaSite" id="jg11401"/>
    </source>
</evidence>
<evidence type="ECO:0000313" key="3">
    <source>
        <dbReference type="Proteomes" id="UP000887574"/>
    </source>
</evidence>
<dbReference type="WBParaSite" id="jg11401">
    <property type="protein sequence ID" value="jg11401"/>
    <property type="gene ID" value="jg11401"/>
</dbReference>
<dbReference type="SUPFAM" id="SSF111418">
    <property type="entry name" value="Hormone receptor domain"/>
    <property type="match status" value="1"/>
</dbReference>
<evidence type="ECO:0000256" key="1">
    <source>
        <dbReference type="SAM" id="Phobius"/>
    </source>
</evidence>
<dbReference type="InterPro" id="IPR002049">
    <property type="entry name" value="LE_dom"/>
</dbReference>
<feature type="domain" description="G-protein coupled receptors family 2 profile 1" evidence="2">
    <location>
        <begin position="69"/>
        <end position="155"/>
    </location>
</feature>
<dbReference type="GO" id="GO:0016020">
    <property type="term" value="C:membrane"/>
    <property type="evidence" value="ECO:0007669"/>
    <property type="project" value="InterPro"/>
</dbReference>
<dbReference type="PROSITE" id="PS50227">
    <property type="entry name" value="G_PROTEIN_RECEP_F2_3"/>
    <property type="match status" value="1"/>
</dbReference>
<name>A0A915CQB9_9BILA</name>
<protein>
    <submittedName>
        <fullName evidence="4">G-protein coupled receptors family 2 profile 1 domain-containing protein</fullName>
    </submittedName>
</protein>
<feature type="transmembrane region" description="Helical" evidence="1">
    <location>
        <begin position="495"/>
        <end position="516"/>
    </location>
</feature>
<keyword evidence="1" id="KW-1133">Transmembrane helix</keyword>
<feature type="transmembrane region" description="Helical" evidence="1">
    <location>
        <begin position="528"/>
        <end position="549"/>
    </location>
</feature>
<organism evidence="3 4">
    <name type="scientific">Ditylenchus dipsaci</name>
    <dbReference type="NCBI Taxonomy" id="166011"/>
    <lineage>
        <taxon>Eukaryota</taxon>
        <taxon>Metazoa</taxon>
        <taxon>Ecdysozoa</taxon>
        <taxon>Nematoda</taxon>
        <taxon>Chromadorea</taxon>
        <taxon>Rhabditida</taxon>
        <taxon>Tylenchina</taxon>
        <taxon>Tylenchomorpha</taxon>
        <taxon>Sphaerularioidea</taxon>
        <taxon>Anguinidae</taxon>
        <taxon>Anguininae</taxon>
        <taxon>Ditylenchus</taxon>
    </lineage>
</organism>
<dbReference type="InterPro" id="IPR036445">
    <property type="entry name" value="GPCR_2_extracell_dom_sf"/>
</dbReference>
<evidence type="ECO:0000259" key="2">
    <source>
        <dbReference type="PROSITE" id="PS50227"/>
    </source>
</evidence>
<dbReference type="GO" id="GO:0004930">
    <property type="term" value="F:G protein-coupled receptor activity"/>
    <property type="evidence" value="ECO:0007669"/>
    <property type="project" value="InterPro"/>
</dbReference>
<keyword evidence="3" id="KW-1185">Reference proteome</keyword>
<dbReference type="Pfam" id="PF02793">
    <property type="entry name" value="HRM"/>
    <property type="match status" value="1"/>
</dbReference>
<reference evidence="4" key="1">
    <citation type="submission" date="2022-11" db="UniProtKB">
        <authorList>
            <consortium name="WormBaseParasite"/>
        </authorList>
    </citation>
    <scope>IDENTIFICATION</scope>
</reference>
<keyword evidence="1" id="KW-0472">Membrane</keyword>
<dbReference type="CDD" id="cd00055">
    <property type="entry name" value="EGF_Lam"/>
    <property type="match status" value="1"/>
</dbReference>
<dbReference type="InterPro" id="IPR001879">
    <property type="entry name" value="GPCR_2_extracellular_dom"/>
</dbReference>
<sequence length="639" mass="72030">MMIKRIIEILEYGFRKQCHPTTGDCICQAGTYSLASACVPCECGYGSLSSICAPDSGQCACSGEAVGRRCDRCIQKREVLAKNAVLLLDRKSLKCVPVRDRCPSNIEDGVQWPTTSRGTTARQSCPAFQLGIATRKCSPKSEWMVVNSYNCTLPQVYDLQNKIEQSDSFSPLEVSRKLVNISSHFHYMAGRNFDILLDTFNILVQKQSTSNGSTAEHTQDMRFTRNLLKFADRLLTVRQQKMPIVEEHKTASAKQISTVIQFVGEKMVFAIDRLNTHNYPYAYFLMPKFDHFAAPKAGGSYQFQLQSPSPSLSTVFYMAVEQPLVCRQCLNPIVAIHQVVEQDNNSTLQPVQLVLKLNEESGWKFPECVHLTVNHDMELKKNRYWQADGAVLLAEAFNSDHLKSNSSFNPSDSCFRAMIHFSLASLDEAPYITPLCALFALLLCIFSLYSALFRHGIRTRFIRCSLICVFVVNAASLIAVQKVNIGVIFCPVRNAILAFTVSALFAWLFLYSLHIYRILAEGKVKSCFTLSFLLGVLVPSILSLAEFLLTVDCTLRYTSQQFWLLFPQTIRLCALQFAIRRSLANHSILVFLCAIYNTICILELINGEKILVYKWGPVFSSFLCRCTFSYGLIFCPLKR</sequence>
<dbReference type="Pfam" id="PF00053">
    <property type="entry name" value="EGF_laminin"/>
    <property type="match status" value="1"/>
</dbReference>